<dbReference type="Pfam" id="PF01936">
    <property type="entry name" value="NYN"/>
    <property type="match status" value="1"/>
</dbReference>
<dbReference type="AlphaFoldDB" id="A0A245ZIG4"/>
<dbReference type="CDD" id="cd11297">
    <property type="entry name" value="PIN_LabA-like_N_1"/>
    <property type="match status" value="1"/>
</dbReference>
<reference evidence="3 4" key="1">
    <citation type="submission" date="2017-03" db="EMBL/GenBank/DDBJ databases">
        <title>Genome sequence of Sphingomonas dokdonensis DSM 21029.</title>
        <authorList>
            <person name="Poehlein A."/>
            <person name="Wuebbeler J.H."/>
            <person name="Steinbuechel A."/>
            <person name="Daniel R."/>
        </authorList>
    </citation>
    <scope>NUCLEOTIDE SEQUENCE [LARGE SCALE GENOMIC DNA]</scope>
    <source>
        <strain evidence="3 4">DSM 21029</strain>
    </source>
</reference>
<feature type="compositionally biased region" description="Low complexity" evidence="1">
    <location>
        <begin position="171"/>
        <end position="183"/>
    </location>
</feature>
<keyword evidence="4" id="KW-1185">Reference proteome</keyword>
<proteinExistence type="predicted"/>
<dbReference type="InterPro" id="IPR025605">
    <property type="entry name" value="OST-HTH/LOTUS_dom"/>
</dbReference>
<gene>
    <name evidence="3" type="ORF">SPDO_25180</name>
</gene>
<dbReference type="GO" id="GO:0004540">
    <property type="term" value="F:RNA nuclease activity"/>
    <property type="evidence" value="ECO:0007669"/>
    <property type="project" value="InterPro"/>
</dbReference>
<evidence type="ECO:0000259" key="2">
    <source>
        <dbReference type="PROSITE" id="PS51644"/>
    </source>
</evidence>
<dbReference type="InterPro" id="IPR021139">
    <property type="entry name" value="NYN"/>
</dbReference>
<dbReference type="EMBL" id="NBBI01000004">
    <property type="protein sequence ID" value="OWK29528.1"/>
    <property type="molecule type" value="Genomic_DNA"/>
</dbReference>
<feature type="domain" description="HTH OST-type" evidence="2">
    <location>
        <begin position="202"/>
        <end position="276"/>
    </location>
</feature>
<dbReference type="PROSITE" id="PS51644">
    <property type="entry name" value="HTH_OST"/>
    <property type="match status" value="1"/>
</dbReference>
<organism evidence="3 4">
    <name type="scientific">Sphingomonas dokdonensis</name>
    <dbReference type="NCBI Taxonomy" id="344880"/>
    <lineage>
        <taxon>Bacteria</taxon>
        <taxon>Pseudomonadati</taxon>
        <taxon>Pseudomonadota</taxon>
        <taxon>Alphaproteobacteria</taxon>
        <taxon>Sphingomonadales</taxon>
        <taxon>Sphingomonadaceae</taxon>
        <taxon>Sphingomonas</taxon>
    </lineage>
</organism>
<protein>
    <submittedName>
        <fullName evidence="3">NYN domain protein</fullName>
    </submittedName>
</protein>
<dbReference type="InterPro" id="IPR041966">
    <property type="entry name" value="LOTUS-like"/>
</dbReference>
<comment type="caution">
    <text evidence="3">The sequence shown here is derived from an EMBL/GenBank/DDBJ whole genome shotgun (WGS) entry which is preliminary data.</text>
</comment>
<accession>A0A245ZIG4</accession>
<evidence type="ECO:0000256" key="1">
    <source>
        <dbReference type="SAM" id="MobiDB-lite"/>
    </source>
</evidence>
<dbReference type="Gene3D" id="3.30.420.610">
    <property type="entry name" value="LOTUS domain-like"/>
    <property type="match status" value="1"/>
</dbReference>
<dbReference type="Proteomes" id="UP000197290">
    <property type="component" value="Unassembled WGS sequence"/>
</dbReference>
<name>A0A245ZIG4_9SPHN</name>
<evidence type="ECO:0000313" key="3">
    <source>
        <dbReference type="EMBL" id="OWK29528.1"/>
    </source>
</evidence>
<dbReference type="PANTHER" id="PTHR35811:SF1">
    <property type="entry name" value="HTH OST-TYPE DOMAIN-CONTAINING PROTEIN"/>
    <property type="match status" value="1"/>
</dbReference>
<dbReference type="PANTHER" id="PTHR35811">
    <property type="entry name" value="SLR1870 PROTEIN"/>
    <property type="match status" value="1"/>
</dbReference>
<dbReference type="Pfam" id="PF12872">
    <property type="entry name" value="OST-HTH"/>
    <property type="match status" value="1"/>
</dbReference>
<feature type="region of interest" description="Disordered" evidence="1">
    <location>
        <begin position="154"/>
        <end position="200"/>
    </location>
</feature>
<sequence>MAVAMATDDTPTRNIALLIDADNASWHAIDPVLTVLAELGTVNIRRVYGNWSKPALSGWRDMTIKHGIEPQQQFDITKGKNATDMKMTIDAMDLLFRGRVEGFGIMSSDSDFMPLATRLRQDGLPVYGFGQAKTPEGFKRACTRFIDVDKLMDAEEESAKPTSPPNPSKEAQAAPANGKEPAAAPTPPATTEPAPSDGPARIDDELVKLLIDAYSAVKRDEKGFVSLSAMGQLAANRSSFDVRNYGYKRLSDLIAAVPNFHTERREDGRVFVRRVR</sequence>
<dbReference type="CDD" id="cd10146">
    <property type="entry name" value="LabA_like_C"/>
    <property type="match status" value="1"/>
</dbReference>
<dbReference type="Gene3D" id="3.40.50.1010">
    <property type="entry name" value="5'-nuclease"/>
    <property type="match status" value="1"/>
</dbReference>
<evidence type="ECO:0000313" key="4">
    <source>
        <dbReference type="Proteomes" id="UP000197290"/>
    </source>
</evidence>